<proteinExistence type="predicted"/>
<evidence type="ECO:0000313" key="1">
    <source>
        <dbReference type="EMBL" id="AYV54904.1"/>
    </source>
</evidence>
<gene>
    <name evidence="1" type="ORF">EFP84_04830</name>
</gene>
<evidence type="ECO:0000313" key="2">
    <source>
        <dbReference type="Proteomes" id="UP000276407"/>
    </source>
</evidence>
<protein>
    <submittedName>
        <fullName evidence="1">Uncharacterized protein</fullName>
    </submittedName>
</protein>
<dbReference type="KEGG" id="lkm:EFP84_04830"/>
<dbReference type="Proteomes" id="UP000276407">
    <property type="component" value="Chromosome 1"/>
</dbReference>
<accession>A0AAD0UNA8</accession>
<dbReference type="AlphaFoldDB" id="A0AAD0UNA8"/>
<reference evidence="1 2" key="1">
    <citation type="submission" date="2018-11" db="EMBL/GenBank/DDBJ databases">
        <title>Complete genome sequence of Leptospira kmetyi isolate LS 001/16 from soil sample associated with a leptospirosis patient in Kelantan.</title>
        <authorList>
            <person name="Muhammad Yusoff F."/>
            <person name="Muhammad Yusoff S."/>
            <person name="Ahmad M.N."/>
            <person name="Yusof N.Y."/>
            <person name="Aziah I."/>
        </authorList>
    </citation>
    <scope>NUCLEOTIDE SEQUENCE [LARGE SCALE GENOMIC DNA]</scope>
    <source>
        <strain evidence="1 2">LS 001/16</strain>
    </source>
</reference>
<dbReference type="EMBL" id="CP033614">
    <property type="protein sequence ID" value="AYV54904.1"/>
    <property type="molecule type" value="Genomic_DNA"/>
</dbReference>
<organism evidence="1 2">
    <name type="scientific">Leptospira kmetyi</name>
    <dbReference type="NCBI Taxonomy" id="408139"/>
    <lineage>
        <taxon>Bacteria</taxon>
        <taxon>Pseudomonadati</taxon>
        <taxon>Spirochaetota</taxon>
        <taxon>Spirochaetia</taxon>
        <taxon>Leptospirales</taxon>
        <taxon>Leptospiraceae</taxon>
        <taxon>Leptospira</taxon>
    </lineage>
</organism>
<sequence>MVQRSSSEHFELYIELYTSYLQLCCRAVREEARITYDKIVSLFKSWIETRPDCFRRSLKLFQDSENEYLRFKEWNSLFDWAHPMRNHKEHFFRIPNRKTQPKIKI</sequence>
<name>A0AAD0UNA8_9LEPT</name>